<keyword evidence="2" id="KW-1185">Reference proteome</keyword>
<dbReference type="AlphaFoldDB" id="A0A024GYX0"/>
<gene>
    <name evidence="1" type="ORF">ARTSIC4J27_610</name>
</gene>
<sequence length="59" mass="6664">MDLEFAHPEDPDEVATFADLKRFVKRAEESGLADDHPILPETNERGDITGFSVYLPVDF</sequence>
<reference evidence="2" key="1">
    <citation type="journal article" date="2014" name="Genome Announc.">
        <title>Genome Sequence of Arthrobacter siccitolerans 4J27, a Xeroprotectant-Producing Desiccation-Tolerant Microorganism.</title>
        <authorList>
            <person name="Manzanera M."/>
            <person name="Santa-Cruz-Calvo L."/>
            <person name="Vilchez J.I."/>
            <person name="Garcia-Fontana C."/>
            <person name="Silva-Castro G.A."/>
            <person name="Calvo C."/>
            <person name="Gonzalez-Lopez J."/>
        </authorList>
    </citation>
    <scope>NUCLEOTIDE SEQUENCE [LARGE SCALE GENOMIC DNA]</scope>
    <source>
        <strain evidence="2">4J27</strain>
    </source>
</reference>
<name>A0A024GYX0_9MICC</name>
<organism evidence="1 2">
    <name type="scientific">Pseudarthrobacter siccitolerans</name>
    <dbReference type="NCBI Taxonomy" id="861266"/>
    <lineage>
        <taxon>Bacteria</taxon>
        <taxon>Bacillati</taxon>
        <taxon>Actinomycetota</taxon>
        <taxon>Actinomycetes</taxon>
        <taxon>Micrococcales</taxon>
        <taxon>Micrococcaceae</taxon>
        <taxon>Pseudarthrobacter</taxon>
    </lineage>
</organism>
<comment type="caution">
    <text evidence="1">The sequence shown here is derived from an EMBL/GenBank/DDBJ whole genome shotgun (WGS) entry which is preliminary data.</text>
</comment>
<protein>
    <submittedName>
        <fullName evidence="1">Uncharacterized protein</fullName>
    </submittedName>
</protein>
<accession>A0A024GYX0</accession>
<evidence type="ECO:0000313" key="1">
    <source>
        <dbReference type="EMBL" id="CCQ44681.1"/>
    </source>
</evidence>
<dbReference type="EMBL" id="CAQI01000029">
    <property type="protein sequence ID" value="CCQ44681.1"/>
    <property type="molecule type" value="Genomic_DNA"/>
</dbReference>
<evidence type="ECO:0000313" key="2">
    <source>
        <dbReference type="Proteomes" id="UP000035722"/>
    </source>
</evidence>
<proteinExistence type="predicted"/>
<dbReference type="STRING" id="861266.ARTSIC4J27_610"/>
<dbReference type="Proteomes" id="UP000035722">
    <property type="component" value="Unassembled WGS sequence"/>
</dbReference>